<comment type="caution">
    <text evidence="1">The sequence shown here is derived from an EMBL/GenBank/DDBJ whole genome shotgun (WGS) entry which is preliminary data.</text>
</comment>
<evidence type="ECO:0000313" key="2">
    <source>
        <dbReference type="Proteomes" id="UP000187209"/>
    </source>
</evidence>
<evidence type="ECO:0000313" key="1">
    <source>
        <dbReference type="EMBL" id="OMJ88502.1"/>
    </source>
</evidence>
<proteinExistence type="predicted"/>
<dbReference type="AlphaFoldDB" id="A0A1R2CHJ7"/>
<sequence>MEAKSRKLVIHMDINMTCVMQDLANHYSLEITINKILASQSWGNRIIKDELSYWELTHPQISFLKPAPDLLSYDQYIKSLYKRKFPIEEQDEPKRQLYNNEQKAKYLKNISEFTQIGQPGYKFHALLEQMIDILTIHNPSEELLLENEEHKNYQEKNINSDKMLLIPSFFEMIKKLKDNKRDFAIVFRTFGKELNTVVDEFNMFCKGIHPKYNRKNKRRKIESVKKLKYKDMVIDEQNYGYMSRNISRNLLVLGSLTRLSQNELHNEGNEKKVISVSEGFRNIYSAIQNNLCKRVSLAINDDYFYWHYNGEKGEYGKLLLIDEDDYETQHIFFDDNINFDSPKIVDVRNVVTGESIPFAKCINKYIFKVDSYRAITEPDYFYESILICESNRDEELNSIETNTNPTHIKQNELSIYEIEKNNQNISQNEYP</sequence>
<dbReference type="PANTHER" id="PTHR36960">
    <property type="entry name" value="SI:DKEY-32E6.3"/>
    <property type="match status" value="1"/>
</dbReference>
<dbReference type="EMBL" id="MPUH01000149">
    <property type="protein sequence ID" value="OMJ88502.1"/>
    <property type="molecule type" value="Genomic_DNA"/>
</dbReference>
<gene>
    <name evidence="1" type="ORF">SteCoe_9536</name>
</gene>
<dbReference type="OrthoDB" id="417678at2759"/>
<name>A0A1R2CHJ7_9CILI</name>
<dbReference type="PANTHER" id="PTHR36960:SF1">
    <property type="entry name" value="SI:DKEY-32E6.3"/>
    <property type="match status" value="1"/>
</dbReference>
<keyword evidence="2" id="KW-1185">Reference proteome</keyword>
<accession>A0A1R2CHJ7</accession>
<dbReference type="Proteomes" id="UP000187209">
    <property type="component" value="Unassembled WGS sequence"/>
</dbReference>
<reference evidence="1 2" key="1">
    <citation type="submission" date="2016-11" db="EMBL/GenBank/DDBJ databases">
        <title>The macronuclear genome of Stentor coeruleus: a giant cell with tiny introns.</title>
        <authorList>
            <person name="Slabodnick M."/>
            <person name="Ruby J.G."/>
            <person name="Reiff S.B."/>
            <person name="Swart E.C."/>
            <person name="Gosai S."/>
            <person name="Prabakaran S."/>
            <person name="Witkowska E."/>
            <person name="Larue G.E."/>
            <person name="Fisher S."/>
            <person name="Freeman R.M."/>
            <person name="Gunawardena J."/>
            <person name="Chu W."/>
            <person name="Stover N.A."/>
            <person name="Gregory B.D."/>
            <person name="Nowacki M."/>
            <person name="Derisi J."/>
            <person name="Roy S.W."/>
            <person name="Marshall W.F."/>
            <person name="Sood P."/>
        </authorList>
    </citation>
    <scope>NUCLEOTIDE SEQUENCE [LARGE SCALE GENOMIC DNA]</scope>
    <source>
        <strain evidence="1">WM001</strain>
    </source>
</reference>
<protein>
    <submittedName>
        <fullName evidence="1">Uncharacterized protein</fullName>
    </submittedName>
</protein>
<organism evidence="1 2">
    <name type="scientific">Stentor coeruleus</name>
    <dbReference type="NCBI Taxonomy" id="5963"/>
    <lineage>
        <taxon>Eukaryota</taxon>
        <taxon>Sar</taxon>
        <taxon>Alveolata</taxon>
        <taxon>Ciliophora</taxon>
        <taxon>Postciliodesmatophora</taxon>
        <taxon>Heterotrichea</taxon>
        <taxon>Heterotrichida</taxon>
        <taxon>Stentoridae</taxon>
        <taxon>Stentor</taxon>
    </lineage>
</organism>